<dbReference type="GO" id="GO:0008955">
    <property type="term" value="F:peptidoglycan glycosyltransferase activity"/>
    <property type="evidence" value="ECO:0007669"/>
    <property type="project" value="UniProtKB-EC"/>
</dbReference>
<accession>A0A5D6W6T4</accession>
<keyword evidence="3" id="KW-0808">Transferase</keyword>
<dbReference type="GO" id="GO:0015648">
    <property type="term" value="F:lipid-linked peptidoglycan transporter activity"/>
    <property type="evidence" value="ECO:0007669"/>
    <property type="project" value="TreeGrafter"/>
</dbReference>
<dbReference type="GO" id="GO:0032153">
    <property type="term" value="C:cell division site"/>
    <property type="evidence" value="ECO:0007669"/>
    <property type="project" value="TreeGrafter"/>
</dbReference>
<feature type="transmembrane region" description="Helical" evidence="18">
    <location>
        <begin position="164"/>
        <end position="181"/>
    </location>
</feature>
<dbReference type="GO" id="GO:0008360">
    <property type="term" value="P:regulation of cell shape"/>
    <property type="evidence" value="ECO:0007669"/>
    <property type="project" value="UniProtKB-KW"/>
</dbReference>
<dbReference type="RefSeq" id="WP_149170895.1">
    <property type="nucleotide sequence ID" value="NZ_VTOY01000002.1"/>
</dbReference>
<name>A0A5D6W6T4_9FIRM</name>
<evidence type="ECO:0000256" key="2">
    <source>
        <dbReference type="ARBA" id="ARBA00022676"/>
    </source>
</evidence>
<dbReference type="PANTHER" id="PTHR30474">
    <property type="entry name" value="CELL CYCLE PROTEIN"/>
    <property type="match status" value="1"/>
</dbReference>
<evidence type="ECO:0000256" key="16">
    <source>
        <dbReference type="ARBA" id="ARBA00049966"/>
    </source>
</evidence>
<evidence type="ECO:0000256" key="8">
    <source>
        <dbReference type="ARBA" id="ARBA00023136"/>
    </source>
</evidence>
<keyword evidence="19" id="KW-0131">Cell cycle</keyword>
<feature type="compositionally biased region" description="Basic and acidic residues" evidence="17">
    <location>
        <begin position="376"/>
        <end position="389"/>
    </location>
</feature>
<keyword evidence="4 18" id="KW-0812">Transmembrane</keyword>
<keyword evidence="2" id="KW-0328">Glycosyltransferase</keyword>
<evidence type="ECO:0000256" key="5">
    <source>
        <dbReference type="ARBA" id="ARBA00022960"/>
    </source>
</evidence>
<comment type="subcellular location">
    <subcellularLocation>
        <location evidence="1">Membrane</location>
        <topology evidence="1">Multi-pass membrane protein</topology>
    </subcellularLocation>
</comment>
<feature type="region of interest" description="Disordered" evidence="17">
    <location>
        <begin position="371"/>
        <end position="395"/>
    </location>
</feature>
<comment type="caution">
    <text evidence="19">The sequence shown here is derived from an EMBL/GenBank/DDBJ whole genome shotgun (WGS) entry which is preliminary data.</text>
</comment>
<keyword evidence="5" id="KW-0133">Cell shape</keyword>
<feature type="transmembrane region" description="Helical" evidence="18">
    <location>
        <begin position="188"/>
        <end position="208"/>
    </location>
</feature>
<evidence type="ECO:0000256" key="10">
    <source>
        <dbReference type="ARBA" id="ARBA00033270"/>
    </source>
</evidence>
<feature type="transmembrane region" description="Helical" evidence="18">
    <location>
        <begin position="105"/>
        <end position="129"/>
    </location>
</feature>
<dbReference type="EC" id="2.4.99.28" evidence="14"/>
<dbReference type="PANTHER" id="PTHR30474:SF2">
    <property type="entry name" value="PEPTIDOGLYCAN GLYCOSYLTRANSFERASE FTSW-RELATED"/>
    <property type="match status" value="1"/>
</dbReference>
<dbReference type="OrthoDB" id="9812661at2"/>
<evidence type="ECO:0000256" key="11">
    <source>
        <dbReference type="ARBA" id="ARBA00038053"/>
    </source>
</evidence>
<protein>
    <recommendedName>
        <fullName evidence="12">Probable peptidoglycan glycosyltransferase FtsW</fullName>
        <ecNumber evidence="14">2.4.99.28</ecNumber>
    </recommendedName>
    <alternativeName>
        <fullName evidence="13">Cell division protein FtsW</fullName>
    </alternativeName>
    <alternativeName>
        <fullName evidence="10">Cell wall polymerase</fullName>
    </alternativeName>
    <alternativeName>
        <fullName evidence="9">Peptidoglycan polymerase</fullName>
    </alternativeName>
</protein>
<evidence type="ECO:0000256" key="6">
    <source>
        <dbReference type="ARBA" id="ARBA00022984"/>
    </source>
</evidence>
<feature type="transmembrane region" description="Helical" evidence="18">
    <location>
        <begin position="78"/>
        <end position="99"/>
    </location>
</feature>
<feature type="transmembrane region" description="Helical" evidence="18">
    <location>
        <begin position="141"/>
        <end position="158"/>
    </location>
</feature>
<keyword evidence="6" id="KW-0573">Peptidoglycan synthesis</keyword>
<comment type="function">
    <text evidence="16">Peptidoglycan polymerase that is essential for cell division.</text>
</comment>
<organism evidence="19 20">
    <name type="scientific">Selenomonas ruminis</name>
    <dbReference type="NCBI Taxonomy" id="2593411"/>
    <lineage>
        <taxon>Bacteria</taxon>
        <taxon>Bacillati</taxon>
        <taxon>Bacillota</taxon>
        <taxon>Negativicutes</taxon>
        <taxon>Selenomonadales</taxon>
        <taxon>Selenomonadaceae</taxon>
        <taxon>Selenomonas</taxon>
    </lineage>
</organism>
<keyword evidence="7 18" id="KW-1133">Transmembrane helix</keyword>
<feature type="transmembrane region" description="Helical" evidence="18">
    <location>
        <begin position="339"/>
        <end position="361"/>
    </location>
</feature>
<feature type="transmembrane region" description="Helical" evidence="18">
    <location>
        <begin position="307"/>
        <end position="333"/>
    </location>
</feature>
<comment type="similarity">
    <text evidence="11">Belongs to the SEDS family. FtsW subfamily.</text>
</comment>
<feature type="transmembrane region" description="Helical" evidence="18">
    <location>
        <begin position="12"/>
        <end position="36"/>
    </location>
</feature>
<keyword evidence="8 18" id="KW-0472">Membrane</keyword>
<evidence type="ECO:0000256" key="13">
    <source>
        <dbReference type="ARBA" id="ARBA00041418"/>
    </source>
</evidence>
<evidence type="ECO:0000256" key="7">
    <source>
        <dbReference type="ARBA" id="ARBA00022989"/>
    </source>
</evidence>
<dbReference type="InterPro" id="IPR001182">
    <property type="entry name" value="FtsW/RodA"/>
</dbReference>
<feature type="transmembrane region" description="Helical" evidence="18">
    <location>
        <begin position="48"/>
        <end position="66"/>
    </location>
</feature>
<dbReference type="EMBL" id="VTOY01000002">
    <property type="protein sequence ID" value="TYZ23973.1"/>
    <property type="molecule type" value="Genomic_DNA"/>
</dbReference>
<evidence type="ECO:0000313" key="20">
    <source>
        <dbReference type="Proteomes" id="UP000323646"/>
    </source>
</evidence>
<dbReference type="GO" id="GO:0005886">
    <property type="term" value="C:plasma membrane"/>
    <property type="evidence" value="ECO:0007669"/>
    <property type="project" value="TreeGrafter"/>
</dbReference>
<dbReference type="Proteomes" id="UP000323646">
    <property type="component" value="Unassembled WGS sequence"/>
</dbReference>
<proteinExistence type="inferred from homology"/>
<evidence type="ECO:0000256" key="12">
    <source>
        <dbReference type="ARBA" id="ARBA00041185"/>
    </source>
</evidence>
<reference evidence="19 20" key="1">
    <citation type="submission" date="2019-08" db="EMBL/GenBank/DDBJ databases">
        <title>Selenomonas sp. mPRGC5 and Selenomonas sp. mPRGC8 isolated from ruminal fluid of dairy goat (Capra hircus).</title>
        <authorList>
            <person name="Poothong S."/>
            <person name="Nuengjamnong C."/>
            <person name="Tanasupawat S."/>
        </authorList>
    </citation>
    <scope>NUCLEOTIDE SEQUENCE [LARGE SCALE GENOMIC DNA]</scope>
    <source>
        <strain evidence="20">mPRGC5</strain>
    </source>
</reference>
<dbReference type="GO" id="GO:0009252">
    <property type="term" value="P:peptidoglycan biosynthetic process"/>
    <property type="evidence" value="ECO:0007669"/>
    <property type="project" value="UniProtKB-KW"/>
</dbReference>
<evidence type="ECO:0000256" key="1">
    <source>
        <dbReference type="ARBA" id="ARBA00004141"/>
    </source>
</evidence>
<keyword evidence="19" id="KW-0132">Cell division</keyword>
<evidence type="ECO:0000256" key="3">
    <source>
        <dbReference type="ARBA" id="ARBA00022679"/>
    </source>
</evidence>
<feature type="transmembrane region" description="Helical" evidence="18">
    <location>
        <begin position="275"/>
        <end position="295"/>
    </location>
</feature>
<dbReference type="AlphaFoldDB" id="A0A5D6W6T4"/>
<evidence type="ECO:0000256" key="17">
    <source>
        <dbReference type="SAM" id="MobiDB-lite"/>
    </source>
</evidence>
<evidence type="ECO:0000313" key="19">
    <source>
        <dbReference type="EMBL" id="TYZ23973.1"/>
    </source>
</evidence>
<comment type="catalytic activity">
    <reaction evidence="15">
        <text>[GlcNAc-(1-&gt;4)-Mur2Ac(oyl-L-Ala-gamma-D-Glu-L-Lys-D-Ala-D-Ala)](n)-di-trans,octa-cis-undecaprenyl diphosphate + beta-D-GlcNAc-(1-&gt;4)-Mur2Ac(oyl-L-Ala-gamma-D-Glu-L-Lys-D-Ala-D-Ala)-di-trans,octa-cis-undecaprenyl diphosphate = [GlcNAc-(1-&gt;4)-Mur2Ac(oyl-L-Ala-gamma-D-Glu-L-Lys-D-Ala-D-Ala)](n+1)-di-trans,octa-cis-undecaprenyl diphosphate + di-trans,octa-cis-undecaprenyl diphosphate + H(+)</text>
        <dbReference type="Rhea" id="RHEA:23708"/>
        <dbReference type="Rhea" id="RHEA-COMP:9602"/>
        <dbReference type="Rhea" id="RHEA-COMP:9603"/>
        <dbReference type="ChEBI" id="CHEBI:15378"/>
        <dbReference type="ChEBI" id="CHEBI:58405"/>
        <dbReference type="ChEBI" id="CHEBI:60033"/>
        <dbReference type="ChEBI" id="CHEBI:78435"/>
        <dbReference type="EC" id="2.4.99.28"/>
    </reaction>
</comment>
<dbReference type="GO" id="GO:0051301">
    <property type="term" value="P:cell division"/>
    <property type="evidence" value="ECO:0007669"/>
    <property type="project" value="UniProtKB-KW"/>
</dbReference>
<evidence type="ECO:0000256" key="4">
    <source>
        <dbReference type="ARBA" id="ARBA00022692"/>
    </source>
</evidence>
<evidence type="ECO:0000256" key="14">
    <source>
        <dbReference type="ARBA" id="ARBA00044770"/>
    </source>
</evidence>
<gene>
    <name evidence="19" type="ORF">FZ040_04435</name>
</gene>
<dbReference type="Pfam" id="PF01098">
    <property type="entry name" value="FTSW_RODA_SPOVE"/>
    <property type="match status" value="1"/>
</dbReference>
<sequence length="395" mass="43439">MRIRKTLWSNDAEPIIVIMIILLVLGTINVFSSSFVLSTIDYETPYHFLIRHTIWLFVGLIAFCICRRINYRRWRNWMPVLLMVMMLSLVAVLLVGNSVNGAKRWLGVGAIAFQPAEFAKLLSLMLAAAVLASQIKRGREISVLNLQYGIIVIMAGLTEMEPDLGTAAIICGVPLIMAVVAGMNIMKIVRLGSFVLAGVIGLIFLQPYRLNRIKIMLDPWSDAQGIGYQTVQSLSTIGSGGFWGMGLGDGVSKYEYLPEAHTDFAFAIFCQEHGYVGALMVFLLFALMIFFCVRIANRAEDEFGQILATGIMLLILGQALANMAMVGGMFAVVGVPLPFISYGGSSLLVTMIAMGILLNICDHGHKPQPKFATKQSDIEAGKKDEEKRPSLHLVK</sequence>
<evidence type="ECO:0000256" key="15">
    <source>
        <dbReference type="ARBA" id="ARBA00049902"/>
    </source>
</evidence>
<evidence type="ECO:0000256" key="18">
    <source>
        <dbReference type="SAM" id="Phobius"/>
    </source>
</evidence>
<keyword evidence="20" id="KW-1185">Reference proteome</keyword>
<evidence type="ECO:0000256" key="9">
    <source>
        <dbReference type="ARBA" id="ARBA00032370"/>
    </source>
</evidence>